<organism evidence="4 5">
    <name type="scientific">Mycena chlorophos</name>
    <name type="common">Agaric fungus</name>
    <name type="synonym">Agaricus chlorophos</name>
    <dbReference type="NCBI Taxonomy" id="658473"/>
    <lineage>
        <taxon>Eukaryota</taxon>
        <taxon>Fungi</taxon>
        <taxon>Dikarya</taxon>
        <taxon>Basidiomycota</taxon>
        <taxon>Agaricomycotina</taxon>
        <taxon>Agaricomycetes</taxon>
        <taxon>Agaricomycetidae</taxon>
        <taxon>Agaricales</taxon>
        <taxon>Marasmiineae</taxon>
        <taxon>Mycenaceae</taxon>
        <taxon>Mycena</taxon>
    </lineage>
</organism>
<dbReference type="PANTHER" id="PTHR10039:SF16">
    <property type="entry name" value="GPI INOSITOL-DEACYLASE"/>
    <property type="match status" value="1"/>
</dbReference>
<sequence length="592" mass="63838">MARPTQDCQHRIVGLKHRDKRRTHGFGRELAKVYWRETASGTDGSALHRSSVAAIVLLLRLSLGSVLLLKHSSPPAFNLGFSSYACMTESPHWRYFGDGDAQNKLLGKTFGILPAGIAHAKRLIPAGWGGSGHLRAGYPLPGYECYEPSHEGYMYLAVQPARLVRQGRMRDLGAGAAGCARAGDLRDRGSKELAAPQRGRILSVLSSRRVADFRREIECSMKIVAALALDCDCPLLVRRLRMASLAVANINAYGGIGGAGGVGGQSGGTGGAGQGAQISFASAEHVHVYNTDRDGEREKILKWIAPINFFATHDALSISRQENTGGWFLDHPTFKEWENSSGKILWCYGIPGAGKTMLFARIPAAQLSKGVRNPANKGYWYQRCPRCSWFQWLAFRPDEPPPTSDNHLDSGDPGGSSPPIPPTEFPLDPELYYEGLAGLPAGSLPATHHTEITINDLHRAIPPTPEQQQHHTASPTRSLPPRPIPTPAPTPSAVMSQKYTGKSSKPPCKNNCGRVAGSEKCRRGLCSTCCKRRPAASMLAIATRLQQPRPTATPPLSRPPAVTAPTAPSATQLAVDGPSIDLTDDGTRRAVE</sequence>
<keyword evidence="5" id="KW-1185">Reference proteome</keyword>
<dbReference type="Pfam" id="PF24883">
    <property type="entry name" value="NPHP3_N"/>
    <property type="match status" value="1"/>
</dbReference>
<evidence type="ECO:0000313" key="4">
    <source>
        <dbReference type="EMBL" id="KAF7304405.1"/>
    </source>
</evidence>
<protein>
    <submittedName>
        <fullName evidence="4">Ankyrin 2,3/unc44</fullName>
    </submittedName>
</protein>
<feature type="region of interest" description="Disordered" evidence="2">
    <location>
        <begin position="400"/>
        <end position="425"/>
    </location>
</feature>
<comment type="caution">
    <text evidence="4">The sequence shown here is derived from an EMBL/GenBank/DDBJ whole genome shotgun (WGS) entry which is preliminary data.</text>
</comment>
<feature type="compositionally biased region" description="Low complexity" evidence="2">
    <location>
        <begin position="559"/>
        <end position="571"/>
    </location>
</feature>
<accession>A0A8H6SUZ2</accession>
<name>A0A8H6SUZ2_MYCCL</name>
<evidence type="ECO:0000256" key="1">
    <source>
        <dbReference type="ARBA" id="ARBA00022737"/>
    </source>
</evidence>
<gene>
    <name evidence="4" type="ORF">HMN09_00842600</name>
</gene>
<proteinExistence type="predicted"/>
<dbReference type="PANTHER" id="PTHR10039">
    <property type="entry name" value="AMELOGENIN"/>
    <property type="match status" value="1"/>
</dbReference>
<feature type="domain" description="Nephrocystin 3-like N-terminal" evidence="3">
    <location>
        <begin position="323"/>
        <end position="362"/>
    </location>
</feature>
<keyword evidence="1" id="KW-0677">Repeat</keyword>
<feature type="region of interest" description="Disordered" evidence="2">
    <location>
        <begin position="546"/>
        <end position="592"/>
    </location>
</feature>
<evidence type="ECO:0000313" key="5">
    <source>
        <dbReference type="Proteomes" id="UP000613580"/>
    </source>
</evidence>
<dbReference type="EMBL" id="JACAZE010000011">
    <property type="protein sequence ID" value="KAF7304405.1"/>
    <property type="molecule type" value="Genomic_DNA"/>
</dbReference>
<evidence type="ECO:0000259" key="3">
    <source>
        <dbReference type="Pfam" id="PF24883"/>
    </source>
</evidence>
<feature type="region of interest" description="Disordered" evidence="2">
    <location>
        <begin position="462"/>
        <end position="514"/>
    </location>
</feature>
<reference evidence="4" key="1">
    <citation type="submission" date="2020-05" db="EMBL/GenBank/DDBJ databases">
        <title>Mycena genomes resolve the evolution of fungal bioluminescence.</title>
        <authorList>
            <person name="Tsai I.J."/>
        </authorList>
    </citation>
    <scope>NUCLEOTIDE SEQUENCE</scope>
    <source>
        <strain evidence="4">110903Hualien_Pintung</strain>
    </source>
</reference>
<dbReference type="InterPro" id="IPR056884">
    <property type="entry name" value="NPHP3-like_N"/>
</dbReference>
<dbReference type="OrthoDB" id="448455at2759"/>
<feature type="compositionally biased region" description="Pro residues" evidence="2">
    <location>
        <begin position="478"/>
        <end position="490"/>
    </location>
</feature>
<feature type="compositionally biased region" description="Polar residues" evidence="2">
    <location>
        <begin position="494"/>
        <end position="503"/>
    </location>
</feature>
<dbReference type="Proteomes" id="UP000613580">
    <property type="component" value="Unassembled WGS sequence"/>
</dbReference>
<dbReference type="AlphaFoldDB" id="A0A8H6SUZ2"/>
<evidence type="ECO:0000256" key="2">
    <source>
        <dbReference type="SAM" id="MobiDB-lite"/>
    </source>
</evidence>